<proteinExistence type="predicted"/>
<dbReference type="SUPFAM" id="SSF57701">
    <property type="entry name" value="Zn2/Cys6 DNA-binding domain"/>
    <property type="match status" value="1"/>
</dbReference>
<dbReference type="PROSITE" id="PS00463">
    <property type="entry name" value="ZN2_CY6_FUNGAL_1"/>
    <property type="match status" value="1"/>
</dbReference>
<protein>
    <submittedName>
        <fullName evidence="5">Nitrogen assimilation transcription factor nit-4-like protein 2</fullName>
    </submittedName>
</protein>
<name>A0ABR4P588_9HELO</name>
<dbReference type="PROSITE" id="PS50048">
    <property type="entry name" value="ZN2_CY6_FUNGAL_2"/>
    <property type="match status" value="1"/>
</dbReference>
<dbReference type="CDD" id="cd12148">
    <property type="entry name" value="fungal_TF_MHR"/>
    <property type="match status" value="1"/>
</dbReference>
<dbReference type="Gene3D" id="4.10.240.10">
    <property type="entry name" value="Zn(2)-C6 fungal-type DNA-binding domain"/>
    <property type="match status" value="1"/>
</dbReference>
<dbReference type="InterPro" id="IPR053187">
    <property type="entry name" value="Notoamide_regulator"/>
</dbReference>
<dbReference type="EMBL" id="JBFCZG010000009">
    <property type="protein sequence ID" value="KAL3418448.1"/>
    <property type="molecule type" value="Genomic_DNA"/>
</dbReference>
<feature type="compositionally biased region" description="Polar residues" evidence="3">
    <location>
        <begin position="49"/>
        <end position="65"/>
    </location>
</feature>
<keyword evidence="1" id="KW-0479">Metal-binding</keyword>
<dbReference type="InterPro" id="IPR001138">
    <property type="entry name" value="Zn2Cys6_DnaBD"/>
</dbReference>
<evidence type="ECO:0000256" key="2">
    <source>
        <dbReference type="ARBA" id="ARBA00023242"/>
    </source>
</evidence>
<dbReference type="PANTHER" id="PTHR47256">
    <property type="entry name" value="ZN(II)2CYS6 TRANSCRIPTION FACTOR (EUROFUNG)-RELATED"/>
    <property type="match status" value="1"/>
</dbReference>
<gene>
    <name evidence="5" type="ORF">PVAG01_10164</name>
</gene>
<keyword evidence="6" id="KW-1185">Reference proteome</keyword>
<dbReference type="CDD" id="cd00067">
    <property type="entry name" value="GAL4"/>
    <property type="match status" value="1"/>
</dbReference>
<dbReference type="Pfam" id="PF04082">
    <property type="entry name" value="Fungal_trans"/>
    <property type="match status" value="1"/>
</dbReference>
<comment type="caution">
    <text evidence="5">The sequence shown here is derived from an EMBL/GenBank/DDBJ whole genome shotgun (WGS) entry which is preliminary data.</text>
</comment>
<evidence type="ECO:0000313" key="5">
    <source>
        <dbReference type="EMBL" id="KAL3418448.1"/>
    </source>
</evidence>
<evidence type="ECO:0000259" key="4">
    <source>
        <dbReference type="PROSITE" id="PS50048"/>
    </source>
</evidence>
<organism evidence="5 6">
    <name type="scientific">Phlyctema vagabunda</name>
    <dbReference type="NCBI Taxonomy" id="108571"/>
    <lineage>
        <taxon>Eukaryota</taxon>
        <taxon>Fungi</taxon>
        <taxon>Dikarya</taxon>
        <taxon>Ascomycota</taxon>
        <taxon>Pezizomycotina</taxon>
        <taxon>Leotiomycetes</taxon>
        <taxon>Helotiales</taxon>
        <taxon>Dermateaceae</taxon>
        <taxon>Phlyctema</taxon>
    </lineage>
</organism>
<accession>A0ABR4P588</accession>
<evidence type="ECO:0000256" key="1">
    <source>
        <dbReference type="ARBA" id="ARBA00022723"/>
    </source>
</evidence>
<evidence type="ECO:0000256" key="3">
    <source>
        <dbReference type="SAM" id="MobiDB-lite"/>
    </source>
</evidence>
<dbReference type="InterPro" id="IPR007219">
    <property type="entry name" value="XnlR_reg_dom"/>
</dbReference>
<evidence type="ECO:0000313" key="6">
    <source>
        <dbReference type="Proteomes" id="UP001629113"/>
    </source>
</evidence>
<feature type="compositionally biased region" description="Basic and acidic residues" evidence="3">
    <location>
        <begin position="68"/>
        <end position="80"/>
    </location>
</feature>
<keyword evidence="2" id="KW-0539">Nucleus</keyword>
<dbReference type="PANTHER" id="PTHR47256:SF1">
    <property type="entry name" value="ZN(II)2CYS6 TRANSCRIPTION FACTOR (EUROFUNG)"/>
    <property type="match status" value="1"/>
</dbReference>
<feature type="region of interest" description="Disordered" evidence="3">
    <location>
        <begin position="46"/>
        <end position="92"/>
    </location>
</feature>
<sequence length="722" mass="81688">MSMSPRYLFIYGAAGRLYCHLLIRPVQVIAKYLAMSFRKIRAAFRDGSKSGSNPTQSISESSGFNPRQVRDGGISKDNERSQISSKRRRAPDSVTRNACLKCKKARAKCDGKQPCKRCTSRADTSECVYELHNKHAKADLVRQIKDVKAKEQMKEQILHAISSSDDEQLAGIIRRLREGDAYQNILLWLGKALVIEDEIPLPKGSQHSTNMGALDRKIKRTKPTQFQWTYVTSNTAVVDHLFQLYFAWVHPVHTLFSEGDFMDSYKTQSTQYCSGILVNAICAMACHLHSHAEEDKVDFNSLSTDFSDAVRSSIDPMDISLTTIQTLAILFLVSCGQSQALQAASYLRIATRNMGSLCIGLTESSLAVFQSTLSGLRNLNIEWAQITFQVPDIATLPNVVMIKPCDIYLHNTNWYFYRFRGEKFPSSLPGLSATIHQEKSELLVIVNEILTLMYSCHGPRATAIDILRLYARLLAWHNALPKELAEADYSNTSTLPQILSLLTLYDSSIVQLLRPLLDLEGFPVHDVDEIIWNHSQHALFLLNERYRIRYTCRYQPVLQMFALLHVTDVIVRFFPYPSEIFGASQKDGKQAIEICLRCLMDSHAGFPIAGPLQEMVRRTADECSVQFPENLAELIEPLTSPKQAYRIDDLLNACTRLSYTQPVTEIHQRYSPSLNLEWTAESGAFGFRTSNEQGRKLEVRVYSVEGRGAQSLMYIHNLLNKN</sequence>
<dbReference type="Proteomes" id="UP001629113">
    <property type="component" value="Unassembled WGS sequence"/>
</dbReference>
<dbReference type="SMART" id="SM00066">
    <property type="entry name" value="GAL4"/>
    <property type="match status" value="1"/>
</dbReference>
<dbReference type="Pfam" id="PF00172">
    <property type="entry name" value="Zn_clus"/>
    <property type="match status" value="1"/>
</dbReference>
<feature type="domain" description="Zn(2)-C6 fungal-type" evidence="4">
    <location>
        <begin position="98"/>
        <end position="129"/>
    </location>
</feature>
<reference evidence="5 6" key="1">
    <citation type="submission" date="2024-06" db="EMBL/GenBank/DDBJ databases">
        <title>Complete genome of Phlyctema vagabunda strain 19-DSS-EL-015.</title>
        <authorList>
            <person name="Fiorenzani C."/>
        </authorList>
    </citation>
    <scope>NUCLEOTIDE SEQUENCE [LARGE SCALE GENOMIC DNA]</scope>
    <source>
        <strain evidence="5 6">19-DSS-EL-015</strain>
    </source>
</reference>
<dbReference type="InterPro" id="IPR036864">
    <property type="entry name" value="Zn2-C6_fun-type_DNA-bd_sf"/>
</dbReference>